<proteinExistence type="predicted"/>
<dbReference type="Gene3D" id="3.40.720.10">
    <property type="entry name" value="Alkaline Phosphatase, subunit A"/>
    <property type="match status" value="1"/>
</dbReference>
<dbReference type="SUPFAM" id="SSF53649">
    <property type="entry name" value="Alkaline phosphatase-like"/>
    <property type="match status" value="1"/>
</dbReference>
<gene>
    <name evidence="1" type="ORF">HDID_LOCUS11240</name>
</gene>
<dbReference type="InterPro" id="IPR002591">
    <property type="entry name" value="Phosphodiest/P_Trfase"/>
</dbReference>
<dbReference type="STRING" id="6216.A0A0R3SZP7"/>
<dbReference type="InterPro" id="IPR017850">
    <property type="entry name" value="Alkaline_phosphatase_core_sf"/>
</dbReference>
<dbReference type="OrthoDB" id="415411at2759"/>
<dbReference type="Pfam" id="PF01663">
    <property type="entry name" value="Phosphodiest"/>
    <property type="match status" value="1"/>
</dbReference>
<evidence type="ECO:0000313" key="2">
    <source>
        <dbReference type="Proteomes" id="UP000274504"/>
    </source>
</evidence>
<organism evidence="3">
    <name type="scientific">Hymenolepis diminuta</name>
    <name type="common">Rat tapeworm</name>
    <dbReference type="NCBI Taxonomy" id="6216"/>
    <lineage>
        <taxon>Eukaryota</taxon>
        <taxon>Metazoa</taxon>
        <taxon>Spiralia</taxon>
        <taxon>Lophotrochozoa</taxon>
        <taxon>Platyhelminthes</taxon>
        <taxon>Cestoda</taxon>
        <taxon>Eucestoda</taxon>
        <taxon>Cyclophyllidea</taxon>
        <taxon>Hymenolepididae</taxon>
        <taxon>Hymenolepis</taxon>
    </lineage>
</organism>
<dbReference type="PANTHER" id="PTHR10151">
    <property type="entry name" value="ECTONUCLEOTIDE PYROPHOSPHATASE/PHOSPHODIESTERASE"/>
    <property type="match status" value="1"/>
</dbReference>
<dbReference type="GO" id="GO:0016787">
    <property type="term" value="F:hydrolase activity"/>
    <property type="evidence" value="ECO:0007669"/>
    <property type="project" value="UniProtKB-ARBA"/>
</dbReference>
<dbReference type="AlphaFoldDB" id="A0A0R3SZP7"/>
<dbReference type="WBParaSite" id="HDID_0001124301-mRNA-1">
    <property type="protein sequence ID" value="HDID_0001124301-mRNA-1"/>
    <property type="gene ID" value="HDID_0001124301"/>
</dbReference>
<evidence type="ECO:0000313" key="3">
    <source>
        <dbReference type="WBParaSite" id="HDID_0001124301-mRNA-1"/>
    </source>
</evidence>
<dbReference type="EMBL" id="UYSG01013119">
    <property type="protein sequence ID" value="VDL65191.1"/>
    <property type="molecule type" value="Genomic_DNA"/>
</dbReference>
<dbReference type="PANTHER" id="PTHR10151:SF120">
    <property type="entry name" value="BIS(5'-ADENOSYL)-TRIPHOSPHATASE"/>
    <property type="match status" value="1"/>
</dbReference>
<name>A0A0R3SZP7_HYMDI</name>
<sequence length="261" mass="30550">MELFYYYTDSAKNMEPVWFEYGHVEPIWLTNERHGGKSCVFQWVGSETRIRNQMAFATAGVYNGAYDLQYRIDRLLDWISHPEFNLGMLYFNEPDKSGHRYGPNSTEVMDAVELTNEGVSYLLQRIDQIPELKDKVNIIISSDHGMAYTDYKTQIIDVSSKVQTYDFRYTSSPATLDIWPRPGRDVTDEQILERFKGIEHLTAYLKKDIPDRYHYKNNHRIAPVFAVADQGWLIAVKEDQYKDLYGMHGYDNANPEMHPFM</sequence>
<reference evidence="3" key="1">
    <citation type="submission" date="2017-02" db="UniProtKB">
        <authorList>
            <consortium name="WormBaseParasite"/>
        </authorList>
    </citation>
    <scope>IDENTIFICATION</scope>
</reference>
<accession>A0A0R3SZP7</accession>
<protein>
    <submittedName>
        <fullName evidence="3">Ectonucleotide pyrophosphatase/phosphodiesterase family member 5</fullName>
    </submittedName>
</protein>
<reference evidence="1 2" key="2">
    <citation type="submission" date="2018-11" db="EMBL/GenBank/DDBJ databases">
        <authorList>
            <consortium name="Pathogen Informatics"/>
        </authorList>
    </citation>
    <scope>NUCLEOTIDE SEQUENCE [LARGE SCALE GENOMIC DNA]</scope>
</reference>
<evidence type="ECO:0000313" key="1">
    <source>
        <dbReference type="EMBL" id="VDL65191.1"/>
    </source>
</evidence>
<dbReference type="Proteomes" id="UP000274504">
    <property type="component" value="Unassembled WGS sequence"/>
</dbReference>